<organism evidence="1">
    <name type="scientific">marine sediment metagenome</name>
    <dbReference type="NCBI Taxonomy" id="412755"/>
    <lineage>
        <taxon>unclassified sequences</taxon>
        <taxon>metagenomes</taxon>
        <taxon>ecological metagenomes</taxon>
    </lineage>
</organism>
<proteinExistence type="predicted"/>
<protein>
    <submittedName>
        <fullName evidence="1">Uncharacterized protein</fullName>
    </submittedName>
</protein>
<dbReference type="AlphaFoldDB" id="X1RFT0"/>
<accession>X1RFT0</accession>
<evidence type="ECO:0000313" key="1">
    <source>
        <dbReference type="EMBL" id="GAI61995.1"/>
    </source>
</evidence>
<dbReference type="EMBL" id="BARW01001641">
    <property type="protein sequence ID" value="GAI61995.1"/>
    <property type="molecule type" value="Genomic_DNA"/>
</dbReference>
<gene>
    <name evidence="1" type="ORF">S12H4_05075</name>
</gene>
<reference evidence="1" key="1">
    <citation type="journal article" date="2014" name="Front. Microbiol.">
        <title>High frequency of phylogenetically diverse reductive dehalogenase-homologous genes in deep subseafloor sedimentary metagenomes.</title>
        <authorList>
            <person name="Kawai M."/>
            <person name="Futagami T."/>
            <person name="Toyoda A."/>
            <person name="Takaki Y."/>
            <person name="Nishi S."/>
            <person name="Hori S."/>
            <person name="Arai W."/>
            <person name="Tsubouchi T."/>
            <person name="Morono Y."/>
            <person name="Uchiyama I."/>
            <person name="Ito T."/>
            <person name="Fujiyama A."/>
            <person name="Inagaki F."/>
            <person name="Takami H."/>
        </authorList>
    </citation>
    <scope>NUCLEOTIDE SEQUENCE</scope>
    <source>
        <strain evidence="1">Expedition CK06-06</strain>
    </source>
</reference>
<name>X1RFT0_9ZZZZ</name>
<sequence length="70" mass="7832">MVDKKDSKKAFDASLEKIKELAKVPKCNIEFRDDGKAYVVCDTKADQKMAYGAIIEGVIVEVKPEVKKVE</sequence>
<comment type="caution">
    <text evidence="1">The sequence shown here is derived from an EMBL/GenBank/DDBJ whole genome shotgun (WGS) entry which is preliminary data.</text>
</comment>